<dbReference type="RefSeq" id="WP_131448003.1">
    <property type="nucleotide sequence ID" value="NZ_SJZI01000008.1"/>
</dbReference>
<feature type="transmembrane region" description="Helical" evidence="6">
    <location>
        <begin position="248"/>
        <end position="269"/>
    </location>
</feature>
<gene>
    <name evidence="7" type="ORF">EPD60_06440</name>
</gene>
<feature type="transmembrane region" description="Helical" evidence="6">
    <location>
        <begin position="178"/>
        <end position="201"/>
    </location>
</feature>
<feature type="transmembrane region" description="Helical" evidence="6">
    <location>
        <begin position="33"/>
        <end position="53"/>
    </location>
</feature>
<evidence type="ECO:0000256" key="6">
    <source>
        <dbReference type="SAM" id="Phobius"/>
    </source>
</evidence>
<dbReference type="Pfam" id="PF03631">
    <property type="entry name" value="Virul_fac_BrkB"/>
    <property type="match status" value="1"/>
</dbReference>
<accession>A0A4R1BKK7</accession>
<evidence type="ECO:0000313" key="7">
    <source>
        <dbReference type="EMBL" id="TCJ17817.1"/>
    </source>
</evidence>
<dbReference type="GO" id="GO:0005886">
    <property type="term" value="C:plasma membrane"/>
    <property type="evidence" value="ECO:0007669"/>
    <property type="project" value="UniProtKB-SubCell"/>
</dbReference>
<reference evidence="7 8" key="1">
    <citation type="submission" date="2019-03" db="EMBL/GenBank/DDBJ databases">
        <authorList>
            <person name="Kim M.K.M."/>
        </authorList>
    </citation>
    <scope>NUCLEOTIDE SEQUENCE [LARGE SCALE GENOMIC DNA]</scope>
    <source>
        <strain evidence="7 8">17J68-12</strain>
    </source>
</reference>
<dbReference type="PANTHER" id="PTHR30213:SF1">
    <property type="entry name" value="INNER MEMBRANE PROTEIN YHJD"/>
    <property type="match status" value="1"/>
</dbReference>
<evidence type="ECO:0000256" key="5">
    <source>
        <dbReference type="ARBA" id="ARBA00023136"/>
    </source>
</evidence>
<proteinExistence type="predicted"/>
<dbReference type="Proteomes" id="UP000295334">
    <property type="component" value="Unassembled WGS sequence"/>
</dbReference>
<evidence type="ECO:0000256" key="3">
    <source>
        <dbReference type="ARBA" id="ARBA00022692"/>
    </source>
</evidence>
<keyword evidence="2" id="KW-1003">Cell membrane</keyword>
<dbReference type="OrthoDB" id="9797028at2"/>
<evidence type="ECO:0000256" key="4">
    <source>
        <dbReference type="ARBA" id="ARBA00022989"/>
    </source>
</evidence>
<dbReference type="PANTHER" id="PTHR30213">
    <property type="entry name" value="INNER MEMBRANE PROTEIN YHJD"/>
    <property type="match status" value="1"/>
</dbReference>
<name>A0A4R1BKK7_9BACT</name>
<feature type="transmembrane region" description="Helical" evidence="6">
    <location>
        <begin position="139"/>
        <end position="158"/>
    </location>
</feature>
<comment type="caution">
    <text evidence="7">The sequence shown here is derived from an EMBL/GenBank/DDBJ whole genome shotgun (WGS) entry which is preliminary data.</text>
</comment>
<evidence type="ECO:0000256" key="1">
    <source>
        <dbReference type="ARBA" id="ARBA00004651"/>
    </source>
</evidence>
<dbReference type="InterPro" id="IPR017039">
    <property type="entry name" value="Virul_fac_BrkB"/>
</dbReference>
<dbReference type="NCBIfam" id="TIGR00765">
    <property type="entry name" value="yihY_not_rbn"/>
    <property type="match status" value="1"/>
</dbReference>
<feature type="transmembrane region" description="Helical" evidence="6">
    <location>
        <begin position="213"/>
        <end position="236"/>
    </location>
</feature>
<dbReference type="AlphaFoldDB" id="A0A4R1BKK7"/>
<dbReference type="EMBL" id="SJZI01000008">
    <property type="protein sequence ID" value="TCJ17817.1"/>
    <property type="molecule type" value="Genomic_DNA"/>
</dbReference>
<comment type="subcellular location">
    <subcellularLocation>
        <location evidence="1">Cell membrane</location>
        <topology evidence="1">Multi-pass membrane protein</topology>
    </subcellularLocation>
</comment>
<organism evidence="7 8">
    <name type="scientific">Flaviaesturariibacter flavus</name>
    <dbReference type="NCBI Taxonomy" id="2502780"/>
    <lineage>
        <taxon>Bacteria</taxon>
        <taxon>Pseudomonadati</taxon>
        <taxon>Bacteroidota</taxon>
        <taxon>Chitinophagia</taxon>
        <taxon>Chitinophagales</taxon>
        <taxon>Chitinophagaceae</taxon>
        <taxon>Flaviaestuariibacter</taxon>
    </lineage>
</organism>
<keyword evidence="8" id="KW-1185">Reference proteome</keyword>
<keyword evidence="3 6" id="KW-0812">Transmembrane</keyword>
<protein>
    <submittedName>
        <fullName evidence="7">YihY/virulence factor BrkB family protein</fullName>
    </submittedName>
</protein>
<evidence type="ECO:0000256" key="2">
    <source>
        <dbReference type="ARBA" id="ARBA00022475"/>
    </source>
</evidence>
<dbReference type="PIRSF" id="PIRSF035875">
    <property type="entry name" value="RNase_BN"/>
    <property type="match status" value="1"/>
</dbReference>
<keyword evidence="5 6" id="KW-0472">Membrane</keyword>
<keyword evidence="4 6" id="KW-1133">Transmembrane helix</keyword>
<evidence type="ECO:0000313" key="8">
    <source>
        <dbReference type="Proteomes" id="UP000295334"/>
    </source>
</evidence>
<sequence length="307" mass="33951">MKRIRNFFALFAKAGEGFVHDNAFKLSASLSYYTVFALGPLLLIIISLAGIFFGREAVQGKLYLQLAGLVGKEAALQIQEIIRNIHHTHSTTAGAVIGAVILVIGATGVFTEMQDSINYIWSVRAKPKKGWLKYLSNRLLSFSLVVGLGFLLLVSLVVNALLNLLSDRLTRIFPHYTVYFFNMVNIAIILVVITGLFAVIFKVLPDARIAWRDALLGALITALLFLLGKFGISYYLERSGLDVTYGAAASIIIILSWIYYSALILYFGAEFTKMYALHHGAGIRPKDTAVFIIKKESKEVPSSYLDT</sequence>